<dbReference type="InterPro" id="IPR051262">
    <property type="entry name" value="SMP-30/CGR1_Lactonase"/>
</dbReference>
<feature type="domain" description="SMP-30/Gluconolactonase/LRE-like region" evidence="1">
    <location>
        <begin position="25"/>
        <end position="219"/>
    </location>
</feature>
<sequence length="227" mass="24556">MGEVIRCRGTKICSPFVSRDPLNPAIYYVSAGTAEIFECKPQESHTSLAFSGGEPYGAQFDQYGRIHIADCAHAAVLRVDDAGQPGVMVKAYEERAFRGPNSIAFGADGTIYFTDSGPMGETTLEKPRGSIFSICTSPSGGQILRPLALECLAHPSGITASPADPKILFVAEMMQNRIVRLCQRPSNTYHLNVFYQFAGGLGPSCIACDGHGKLYVGHYDFAGRCYR</sequence>
<reference evidence="2" key="3">
    <citation type="submission" date="2015-02" db="UniProtKB">
        <authorList>
            <consortium name="EnsemblProtists"/>
        </authorList>
    </citation>
    <scope>IDENTIFICATION</scope>
    <source>
        <strain evidence="2">DAOM BR144</strain>
    </source>
</reference>
<dbReference type="OMA" id="YEFSQVT"/>
<dbReference type="PANTHER" id="PTHR47572:SF5">
    <property type="entry name" value="BLR2277 PROTEIN"/>
    <property type="match status" value="1"/>
</dbReference>
<dbReference type="PANTHER" id="PTHR47572">
    <property type="entry name" value="LIPOPROTEIN-RELATED"/>
    <property type="match status" value="1"/>
</dbReference>
<dbReference type="HOGENOM" id="CLU_089135_0_0_1"/>
<evidence type="ECO:0000259" key="1">
    <source>
        <dbReference type="Pfam" id="PF08450"/>
    </source>
</evidence>
<protein>
    <recommendedName>
        <fullName evidence="1">SMP-30/Gluconolactonase/LRE-like region domain-containing protein</fullName>
    </recommendedName>
</protein>
<dbReference type="Gene3D" id="2.120.10.30">
    <property type="entry name" value="TolB, C-terminal domain"/>
    <property type="match status" value="1"/>
</dbReference>
<dbReference type="eggNOG" id="ENOG502R1DI">
    <property type="taxonomic scope" value="Eukaryota"/>
</dbReference>
<evidence type="ECO:0000313" key="2">
    <source>
        <dbReference type="EnsemblProtists" id="PYU1_T001195"/>
    </source>
</evidence>
<organism evidence="2 3">
    <name type="scientific">Globisporangium ultimum (strain ATCC 200006 / CBS 805.95 / DAOM BR144)</name>
    <name type="common">Pythium ultimum</name>
    <dbReference type="NCBI Taxonomy" id="431595"/>
    <lineage>
        <taxon>Eukaryota</taxon>
        <taxon>Sar</taxon>
        <taxon>Stramenopiles</taxon>
        <taxon>Oomycota</taxon>
        <taxon>Peronosporomycetes</taxon>
        <taxon>Pythiales</taxon>
        <taxon>Pythiaceae</taxon>
        <taxon>Globisporangium</taxon>
    </lineage>
</organism>
<accession>K3W8A4</accession>
<name>K3W8A4_GLOUD</name>
<dbReference type="InParanoid" id="K3W8A4"/>
<dbReference type="Proteomes" id="UP000019132">
    <property type="component" value="Unassembled WGS sequence"/>
</dbReference>
<reference evidence="3" key="1">
    <citation type="journal article" date="2010" name="Genome Biol.">
        <title>Genome sequence of the necrotrophic plant pathogen Pythium ultimum reveals original pathogenicity mechanisms and effector repertoire.</title>
        <authorList>
            <person name="Levesque C.A."/>
            <person name="Brouwer H."/>
            <person name="Cano L."/>
            <person name="Hamilton J.P."/>
            <person name="Holt C."/>
            <person name="Huitema E."/>
            <person name="Raffaele S."/>
            <person name="Robideau G.P."/>
            <person name="Thines M."/>
            <person name="Win J."/>
            <person name="Zerillo M.M."/>
            <person name="Beakes G.W."/>
            <person name="Boore J.L."/>
            <person name="Busam D."/>
            <person name="Dumas B."/>
            <person name="Ferriera S."/>
            <person name="Fuerstenberg S.I."/>
            <person name="Gachon C.M."/>
            <person name="Gaulin E."/>
            <person name="Govers F."/>
            <person name="Grenville-Briggs L."/>
            <person name="Horner N."/>
            <person name="Hostetler J."/>
            <person name="Jiang R.H."/>
            <person name="Johnson J."/>
            <person name="Krajaejun T."/>
            <person name="Lin H."/>
            <person name="Meijer H.J."/>
            <person name="Moore B."/>
            <person name="Morris P."/>
            <person name="Phuntmart V."/>
            <person name="Puiu D."/>
            <person name="Shetty J."/>
            <person name="Stajich J.E."/>
            <person name="Tripathy S."/>
            <person name="Wawra S."/>
            <person name="van West P."/>
            <person name="Whitty B.R."/>
            <person name="Coutinho P.M."/>
            <person name="Henrissat B."/>
            <person name="Martin F."/>
            <person name="Thomas P.D."/>
            <person name="Tyler B.M."/>
            <person name="De Vries R.P."/>
            <person name="Kamoun S."/>
            <person name="Yandell M."/>
            <person name="Tisserat N."/>
            <person name="Buell C.R."/>
        </authorList>
    </citation>
    <scope>NUCLEOTIDE SEQUENCE</scope>
    <source>
        <strain evidence="3">DAOM:BR144</strain>
    </source>
</reference>
<evidence type="ECO:0000313" key="3">
    <source>
        <dbReference type="Proteomes" id="UP000019132"/>
    </source>
</evidence>
<dbReference type="InterPro" id="IPR013658">
    <property type="entry name" value="SGL"/>
</dbReference>
<proteinExistence type="predicted"/>
<dbReference type="EnsemblProtists" id="PYU1_T001195">
    <property type="protein sequence ID" value="PYU1_T001195"/>
    <property type="gene ID" value="PYU1_G001195"/>
</dbReference>
<dbReference type="EMBL" id="GL376626">
    <property type="status" value="NOT_ANNOTATED_CDS"/>
    <property type="molecule type" value="Genomic_DNA"/>
</dbReference>
<dbReference type="Pfam" id="PF08450">
    <property type="entry name" value="SGL"/>
    <property type="match status" value="1"/>
</dbReference>
<dbReference type="InterPro" id="IPR011042">
    <property type="entry name" value="6-blade_b-propeller_TolB-like"/>
</dbReference>
<keyword evidence="3" id="KW-1185">Reference proteome</keyword>
<dbReference type="SUPFAM" id="SSF63829">
    <property type="entry name" value="Calcium-dependent phosphotriesterase"/>
    <property type="match status" value="1"/>
</dbReference>
<dbReference type="STRING" id="431595.K3W8A4"/>
<dbReference type="VEuPathDB" id="FungiDB:PYU1_G001195"/>
<dbReference type="AlphaFoldDB" id="K3W8A4"/>
<reference evidence="3" key="2">
    <citation type="submission" date="2010-04" db="EMBL/GenBank/DDBJ databases">
        <authorList>
            <person name="Buell R."/>
            <person name="Hamilton J."/>
            <person name="Hostetler J."/>
        </authorList>
    </citation>
    <scope>NUCLEOTIDE SEQUENCE [LARGE SCALE GENOMIC DNA]</scope>
    <source>
        <strain evidence="3">DAOM:BR144</strain>
    </source>
</reference>